<comment type="caution">
    <text evidence="1">The sequence shown here is derived from an EMBL/GenBank/DDBJ whole genome shotgun (WGS) entry which is preliminary data.</text>
</comment>
<dbReference type="EMBL" id="QICB01000001">
    <property type="protein sequence ID" value="RNL21367.1"/>
    <property type="molecule type" value="Genomic_DNA"/>
</dbReference>
<sequence>MDNASLCHVCDFLNLTFDPEPMHWLDEPTGHASALAKANLGHQMRYSVESLESELACSEMRHVLQLVFEGGTERDPEYWSLHADGACVASGSGAFARACFRESAQAFKDVCRDAVEAAHGNAVASLDAHDYRLLRICRDVASIA</sequence>
<accession>A0A3N0AGT7</accession>
<dbReference type="RefSeq" id="WP_123197209.1">
    <property type="nucleotide sequence ID" value="NZ_QICB01000001.1"/>
</dbReference>
<keyword evidence="2" id="KW-1185">Reference proteome</keyword>
<proteinExistence type="predicted"/>
<dbReference type="OrthoDB" id="3177948at2"/>
<protein>
    <submittedName>
        <fullName evidence="1">Uncharacterized protein</fullName>
    </submittedName>
</protein>
<name>A0A3N0AGT7_9ACTN</name>
<gene>
    <name evidence="1" type="ORF">DMP07_00490</name>
</gene>
<organism evidence="1 2">
    <name type="scientific">Slackia faecicanis</name>
    <dbReference type="NCBI Taxonomy" id="255723"/>
    <lineage>
        <taxon>Bacteria</taxon>
        <taxon>Bacillati</taxon>
        <taxon>Actinomycetota</taxon>
        <taxon>Coriobacteriia</taxon>
        <taxon>Eggerthellales</taxon>
        <taxon>Eggerthellaceae</taxon>
        <taxon>Slackia</taxon>
    </lineage>
</organism>
<evidence type="ECO:0000313" key="1">
    <source>
        <dbReference type="EMBL" id="RNL21367.1"/>
    </source>
</evidence>
<dbReference type="AlphaFoldDB" id="A0A3N0AGT7"/>
<reference evidence="2" key="1">
    <citation type="submission" date="2018-05" db="EMBL/GenBank/DDBJ databases">
        <title>Genome Sequencing of selected type strains of the family Eggerthellaceae.</title>
        <authorList>
            <person name="Danylec N."/>
            <person name="Stoll D.A."/>
            <person name="Doetsch A."/>
            <person name="Huch M."/>
        </authorList>
    </citation>
    <scope>NUCLEOTIDE SEQUENCE [LARGE SCALE GENOMIC DNA]</scope>
    <source>
        <strain evidence="2">DSM 17537</strain>
    </source>
</reference>
<evidence type="ECO:0000313" key="2">
    <source>
        <dbReference type="Proteomes" id="UP000267368"/>
    </source>
</evidence>
<dbReference type="Proteomes" id="UP000267368">
    <property type="component" value="Unassembled WGS sequence"/>
</dbReference>